<comment type="caution">
    <text evidence="1">The sequence shown here is derived from an EMBL/GenBank/DDBJ whole genome shotgun (WGS) entry which is preliminary data.</text>
</comment>
<organism evidence="1">
    <name type="scientific">marine sediment metagenome</name>
    <dbReference type="NCBI Taxonomy" id="412755"/>
    <lineage>
        <taxon>unclassified sequences</taxon>
        <taxon>metagenomes</taxon>
        <taxon>ecological metagenomes</taxon>
    </lineage>
</organism>
<gene>
    <name evidence="1" type="ORF">S01H4_49788</name>
</gene>
<proteinExistence type="predicted"/>
<protein>
    <submittedName>
        <fullName evidence="1">Uncharacterized protein</fullName>
    </submittedName>
</protein>
<name>X1C2D6_9ZZZZ</name>
<evidence type="ECO:0000313" key="1">
    <source>
        <dbReference type="EMBL" id="GAH02281.1"/>
    </source>
</evidence>
<dbReference type="AlphaFoldDB" id="X1C2D6"/>
<accession>X1C2D6</accession>
<sequence>MDYKDWEKLDDLLNKEGYGGYYDLLELLKSYIRHWYEDKFGMVDIETLERNIQKIKTLHQATCMLSAIELREKRGK</sequence>
<reference evidence="1" key="1">
    <citation type="journal article" date="2014" name="Front. Microbiol.">
        <title>High frequency of phylogenetically diverse reductive dehalogenase-homologous genes in deep subseafloor sedimentary metagenomes.</title>
        <authorList>
            <person name="Kawai M."/>
            <person name="Futagami T."/>
            <person name="Toyoda A."/>
            <person name="Takaki Y."/>
            <person name="Nishi S."/>
            <person name="Hori S."/>
            <person name="Arai W."/>
            <person name="Tsubouchi T."/>
            <person name="Morono Y."/>
            <person name="Uchiyama I."/>
            <person name="Ito T."/>
            <person name="Fujiyama A."/>
            <person name="Inagaki F."/>
            <person name="Takami H."/>
        </authorList>
    </citation>
    <scope>NUCLEOTIDE SEQUENCE</scope>
    <source>
        <strain evidence="1">Expedition CK06-06</strain>
    </source>
</reference>
<dbReference type="EMBL" id="BART01028196">
    <property type="protein sequence ID" value="GAH02281.1"/>
    <property type="molecule type" value="Genomic_DNA"/>
</dbReference>